<keyword evidence="3" id="KW-1185">Reference proteome</keyword>
<keyword evidence="1" id="KW-0732">Signal</keyword>
<dbReference type="EMBL" id="CP025781">
    <property type="protein sequence ID" value="QBC45342.1"/>
    <property type="molecule type" value="Genomic_DNA"/>
</dbReference>
<accession>A0A7G3GEC5</accession>
<feature type="chain" id="PRO_5028954183" description="DUF2796 domain-containing protein" evidence="1">
    <location>
        <begin position="21"/>
        <end position="162"/>
    </location>
</feature>
<dbReference type="InterPro" id="IPR021253">
    <property type="entry name" value="ZrgA-like"/>
</dbReference>
<protein>
    <recommendedName>
        <fullName evidence="4">DUF2796 domain-containing protein</fullName>
    </recommendedName>
</protein>
<reference evidence="2 3" key="1">
    <citation type="submission" date="2018-01" db="EMBL/GenBank/DDBJ databases">
        <title>Genome sequence of Iodobacter sp. strain PCH194 isolated from Indian Trans-Himalaya.</title>
        <authorList>
            <person name="Kumar V."/>
            <person name="Thakur V."/>
            <person name="Kumar S."/>
            <person name="Singh D."/>
        </authorList>
    </citation>
    <scope>NUCLEOTIDE SEQUENCE [LARGE SCALE GENOMIC DNA]</scope>
    <source>
        <strain evidence="2 3">PCH194</strain>
    </source>
</reference>
<organism evidence="2 3">
    <name type="scientific">Iodobacter fluviatilis</name>
    <dbReference type="NCBI Taxonomy" id="537"/>
    <lineage>
        <taxon>Bacteria</taxon>
        <taxon>Pseudomonadati</taxon>
        <taxon>Pseudomonadota</taxon>
        <taxon>Betaproteobacteria</taxon>
        <taxon>Neisseriales</taxon>
        <taxon>Chitinibacteraceae</taxon>
        <taxon>Iodobacter</taxon>
    </lineage>
</organism>
<dbReference type="Pfam" id="PF10986">
    <property type="entry name" value="ZrgA"/>
    <property type="match status" value="1"/>
</dbReference>
<evidence type="ECO:0000256" key="1">
    <source>
        <dbReference type="SAM" id="SignalP"/>
    </source>
</evidence>
<dbReference type="RefSeq" id="WP_130107847.1">
    <property type="nucleotide sequence ID" value="NZ_CP025781.1"/>
</dbReference>
<evidence type="ECO:0000313" key="3">
    <source>
        <dbReference type="Proteomes" id="UP000515917"/>
    </source>
</evidence>
<dbReference type="Proteomes" id="UP000515917">
    <property type="component" value="Chromosome"/>
</dbReference>
<gene>
    <name evidence="2" type="ORF">C1H71_18570</name>
</gene>
<feature type="signal peptide" evidence="1">
    <location>
        <begin position="1"/>
        <end position="20"/>
    </location>
</feature>
<proteinExistence type="predicted"/>
<sequence>MNKLLIAALLSLGLSHVAAAHGAHAHGVAEMNIAIEGRQLLITLESPADNFLGFEHSPKTDAEKATFKKVSEQLQNASVLFVPDAAAQCKAAAPVVKMPDFSKGGHSDIDAEYRFECATPPNSISLTLWKNFGGFKIINANLATAKGQKQIKLKAVQVLNLK</sequence>
<dbReference type="AlphaFoldDB" id="A0A7G3GEC5"/>
<evidence type="ECO:0008006" key="4">
    <source>
        <dbReference type="Google" id="ProtNLM"/>
    </source>
</evidence>
<name>A0A7G3GEC5_9NEIS</name>
<dbReference type="KEGG" id="ifl:C1H71_18570"/>
<evidence type="ECO:0000313" key="2">
    <source>
        <dbReference type="EMBL" id="QBC45342.1"/>
    </source>
</evidence>